<comment type="similarity">
    <text evidence="8">Belongs to the binding-protein-dependent transport system permease family.</text>
</comment>
<dbReference type="PROSITE" id="PS50928">
    <property type="entry name" value="ABC_TM1"/>
    <property type="match status" value="2"/>
</dbReference>
<evidence type="ECO:0000256" key="4">
    <source>
        <dbReference type="ARBA" id="ARBA00022519"/>
    </source>
</evidence>
<dbReference type="CDD" id="cd06261">
    <property type="entry name" value="TM_PBP2"/>
    <property type="match status" value="2"/>
</dbReference>
<accession>A0ABP8RV72</accession>
<evidence type="ECO:0000256" key="3">
    <source>
        <dbReference type="ARBA" id="ARBA00022475"/>
    </source>
</evidence>
<organism evidence="10 11">
    <name type="scientific">Pseudonocardia xishanensis</name>
    <dbReference type="NCBI Taxonomy" id="630995"/>
    <lineage>
        <taxon>Bacteria</taxon>
        <taxon>Bacillati</taxon>
        <taxon>Actinomycetota</taxon>
        <taxon>Actinomycetes</taxon>
        <taxon>Pseudonocardiales</taxon>
        <taxon>Pseudonocardiaceae</taxon>
        <taxon>Pseudonocardia</taxon>
    </lineage>
</organism>
<dbReference type="InterPro" id="IPR035906">
    <property type="entry name" value="MetI-like_sf"/>
</dbReference>
<feature type="transmembrane region" description="Helical" evidence="8">
    <location>
        <begin position="84"/>
        <end position="107"/>
    </location>
</feature>
<feature type="transmembrane region" description="Helical" evidence="8">
    <location>
        <begin position="381"/>
        <end position="403"/>
    </location>
</feature>
<feature type="transmembrane region" description="Helical" evidence="8">
    <location>
        <begin position="119"/>
        <end position="142"/>
    </location>
</feature>
<evidence type="ECO:0000256" key="7">
    <source>
        <dbReference type="ARBA" id="ARBA00023136"/>
    </source>
</evidence>
<feature type="transmembrane region" description="Helical" evidence="8">
    <location>
        <begin position="273"/>
        <end position="293"/>
    </location>
</feature>
<keyword evidence="11" id="KW-1185">Reference proteome</keyword>
<keyword evidence="7 8" id="KW-0472">Membrane</keyword>
<keyword evidence="6 8" id="KW-1133">Transmembrane helix</keyword>
<dbReference type="InterPro" id="IPR000515">
    <property type="entry name" value="MetI-like"/>
</dbReference>
<keyword evidence="5 8" id="KW-0812">Transmembrane</keyword>
<comment type="subcellular location">
    <subcellularLocation>
        <location evidence="1">Cell inner membrane</location>
        <topology evidence="1">Multi-pass membrane protein</topology>
    </subcellularLocation>
    <subcellularLocation>
        <location evidence="8">Cell membrane</location>
        <topology evidence="8">Multi-pass membrane protein</topology>
    </subcellularLocation>
</comment>
<dbReference type="EMBL" id="BAABGT010000040">
    <property type="protein sequence ID" value="GAA4548582.1"/>
    <property type="molecule type" value="Genomic_DNA"/>
</dbReference>
<dbReference type="PANTHER" id="PTHR43357:SF4">
    <property type="entry name" value="INNER MEMBRANE ABC TRANSPORTER PERMEASE PROTEIN YDCV"/>
    <property type="match status" value="1"/>
</dbReference>
<protein>
    <submittedName>
        <fullName evidence="10">Iron ABC transporter permease</fullName>
    </submittedName>
</protein>
<gene>
    <name evidence="10" type="ORF">GCM10023175_35200</name>
</gene>
<evidence type="ECO:0000313" key="10">
    <source>
        <dbReference type="EMBL" id="GAA4548582.1"/>
    </source>
</evidence>
<evidence type="ECO:0000256" key="6">
    <source>
        <dbReference type="ARBA" id="ARBA00022989"/>
    </source>
</evidence>
<keyword evidence="3" id="KW-1003">Cell membrane</keyword>
<name>A0ABP8RV72_9PSEU</name>
<keyword evidence="4" id="KW-0997">Cell inner membrane</keyword>
<feature type="transmembrane region" description="Helical" evidence="8">
    <location>
        <begin position="167"/>
        <end position="189"/>
    </location>
</feature>
<proteinExistence type="inferred from homology"/>
<feature type="transmembrane region" description="Helical" evidence="8">
    <location>
        <begin position="415"/>
        <end position="437"/>
    </location>
</feature>
<feature type="transmembrane region" description="Helical" evidence="8">
    <location>
        <begin position="443"/>
        <end position="465"/>
    </location>
</feature>
<dbReference type="Proteomes" id="UP001501598">
    <property type="component" value="Unassembled WGS sequence"/>
</dbReference>
<feature type="transmembrane region" description="Helical" evidence="8">
    <location>
        <begin position="497"/>
        <end position="519"/>
    </location>
</feature>
<reference evidence="11" key="1">
    <citation type="journal article" date="2019" name="Int. J. Syst. Evol. Microbiol.">
        <title>The Global Catalogue of Microorganisms (GCM) 10K type strain sequencing project: providing services to taxonomists for standard genome sequencing and annotation.</title>
        <authorList>
            <consortium name="The Broad Institute Genomics Platform"/>
            <consortium name="The Broad Institute Genome Sequencing Center for Infectious Disease"/>
            <person name="Wu L."/>
            <person name="Ma J."/>
        </authorList>
    </citation>
    <scope>NUCLEOTIDE SEQUENCE [LARGE SCALE GENOMIC DNA]</scope>
    <source>
        <strain evidence="11">JCM 17906</strain>
    </source>
</reference>
<evidence type="ECO:0000259" key="9">
    <source>
        <dbReference type="PROSITE" id="PS50928"/>
    </source>
</evidence>
<dbReference type="Pfam" id="PF00528">
    <property type="entry name" value="BPD_transp_1"/>
    <property type="match status" value="2"/>
</dbReference>
<feature type="domain" description="ABC transmembrane type-1" evidence="9">
    <location>
        <begin position="377"/>
        <end position="571"/>
    </location>
</feature>
<feature type="transmembrane region" description="Helical" evidence="8">
    <location>
        <begin position="323"/>
        <end position="346"/>
    </location>
</feature>
<feature type="transmembrane region" description="Helical" evidence="8">
    <location>
        <begin position="220"/>
        <end position="253"/>
    </location>
</feature>
<feature type="domain" description="ABC transmembrane type-1" evidence="9">
    <location>
        <begin position="84"/>
        <end position="294"/>
    </location>
</feature>
<dbReference type="SUPFAM" id="SSF161098">
    <property type="entry name" value="MetI-like"/>
    <property type="match status" value="2"/>
</dbReference>
<keyword evidence="2 8" id="KW-0813">Transport</keyword>
<evidence type="ECO:0000256" key="1">
    <source>
        <dbReference type="ARBA" id="ARBA00004429"/>
    </source>
</evidence>
<dbReference type="Gene3D" id="1.10.3720.10">
    <property type="entry name" value="MetI-like"/>
    <property type="match status" value="2"/>
</dbReference>
<evidence type="ECO:0000256" key="2">
    <source>
        <dbReference type="ARBA" id="ARBA00022448"/>
    </source>
</evidence>
<evidence type="ECO:0000256" key="8">
    <source>
        <dbReference type="RuleBase" id="RU363032"/>
    </source>
</evidence>
<dbReference type="PANTHER" id="PTHR43357">
    <property type="entry name" value="INNER MEMBRANE ABC TRANSPORTER PERMEASE PROTEIN YDCV"/>
    <property type="match status" value="1"/>
</dbReference>
<feature type="transmembrane region" description="Helical" evidence="8">
    <location>
        <begin position="552"/>
        <end position="573"/>
    </location>
</feature>
<feature type="transmembrane region" description="Helical" evidence="8">
    <location>
        <begin position="31"/>
        <end position="55"/>
    </location>
</feature>
<evidence type="ECO:0000256" key="5">
    <source>
        <dbReference type="ARBA" id="ARBA00022692"/>
    </source>
</evidence>
<evidence type="ECO:0000313" key="11">
    <source>
        <dbReference type="Proteomes" id="UP001501598"/>
    </source>
</evidence>
<comment type="caution">
    <text evidence="10">The sequence shown here is derived from an EMBL/GenBank/DDBJ whole genome shotgun (WGS) entry which is preliminary data.</text>
</comment>
<sequence>MVTSAHSTERATGDGLRRLVPVRGARSARPFVAVLCVLALVLFVWPVAMLAIGAFRTSAPGVPGEWSAQAVPAVLSDPRTWSTLLQSAALAVTVTAVGVVLGFFLAWVVTRTDAPLRRVVTPMMMVVFAVPLLFSALSWGMLAQPPNGTLNTAVAAVSGADTTWLTAYSWFGLIGTTALKVTAVAYLLLSGPVGAMDRSLTEASSLAGARRWTTFWRVEVPVLAPAVAGVAILCLVLGLGLLDVALVLGVPAGISVFPTEIYGYLMTASPPEYARAGVLALVLVVIVLLLVAAQNRVLAGREFVTVTGKARAGDVLPLGRARWACTAVVVGYGLVAVVLPFLQLVLGSLQPVFGVYGTFTLDNYLDVLDDRTVLEALSNTLLLGVVAGFVATLLAALISYARLRTTAVLRTLPDLALWLIIAVPGVVVSLGVLWAYLSTPVLGGLYGTVWIVVLALVALVTPIAARATSGAVVQIGPELEDAARTAGASQARTVVDVVLRLILPAFLGAWFVTGVLAAGNLDIPVLLASPSTPTVPTIVYSLYSQTGQTAQAAAVLCVFLASLAAVFVLLLALRASVSALLRRATPQPNERGGPR</sequence>